<dbReference type="SUPFAM" id="SSF55298">
    <property type="entry name" value="YjgF-like"/>
    <property type="match status" value="1"/>
</dbReference>
<reference evidence="3 4" key="1">
    <citation type="journal article" date="2013" name="Science">
        <title>Pandoraviruses: amoeba viruses with genomes up to 2.5 Mb reaching that of parasitic eukaryotes.</title>
        <authorList>
            <person name="Philippe N."/>
            <person name="Legendre M."/>
            <person name="Doutre G."/>
            <person name="Coute Y."/>
            <person name="Poirot O."/>
            <person name="Lescot M."/>
            <person name="Arslan D."/>
            <person name="Seltzer V."/>
            <person name="Bertaux L."/>
            <person name="Bruley C."/>
            <person name="Garin J."/>
            <person name="Claverie J.M."/>
            <person name="Abergel C."/>
        </authorList>
    </citation>
    <scope>NUCLEOTIDE SEQUENCE [LARGE SCALE GENOMIC DNA]</scope>
    <source>
        <strain evidence="3">Melbourne</strain>
    </source>
</reference>
<dbReference type="PANTHER" id="PTHR11803">
    <property type="entry name" value="2-IMINOBUTANOATE/2-IMINOPROPANOATE DEAMINASE RIDA"/>
    <property type="match status" value="1"/>
</dbReference>
<dbReference type="GO" id="GO:0019239">
    <property type="term" value="F:deaminase activity"/>
    <property type="evidence" value="ECO:0007669"/>
    <property type="project" value="TreeGrafter"/>
</dbReference>
<dbReference type="Proteomes" id="UP000201566">
    <property type="component" value="Segment"/>
</dbReference>
<dbReference type="InterPro" id="IPR006175">
    <property type="entry name" value="YjgF/YER057c/UK114"/>
</dbReference>
<dbReference type="Pfam" id="PF01042">
    <property type="entry name" value="Ribonuc_L-PSP"/>
    <property type="match status" value="1"/>
</dbReference>
<dbReference type="CDD" id="cd00448">
    <property type="entry name" value="YjgF_YER057c_UK114_family"/>
    <property type="match status" value="1"/>
</dbReference>
<dbReference type="Gene3D" id="3.30.1330.40">
    <property type="entry name" value="RutC-like"/>
    <property type="match status" value="1"/>
</dbReference>
<dbReference type="GeneID" id="16513100"/>
<comment type="similarity">
    <text evidence="1">Belongs to the RutC family.</text>
</comment>
<protein>
    <submittedName>
        <fullName evidence="3">YjgF/Yer057c/UK114 family protein</fullName>
    </submittedName>
</protein>
<sequence length="220" mass="24175">MHKQGVPRRRGPAPLDDTYGCPPSSSSRALVAHTRVPRQRRPADNGDDGAPRDGRPVRRQRNADQDDHARRWRHQRRNSDGGCCYSIPTPAFAEGDVDRLGYAQAVRCGDAVWVSGTIGRDECDRLVAGGMRAQAEQVFDNLAESLRAAGCRGLEDVVHLTSYVVDIRRNIDAYVAVRARRMPDADFASATVGVLGFPTLGALVNVTCMAIPHRGCRHRH</sequence>
<dbReference type="RefSeq" id="YP_008319611.1">
    <property type="nucleotide sequence ID" value="NC_021858.1"/>
</dbReference>
<dbReference type="EMBL" id="KC977570">
    <property type="protein sequence ID" value="AGO82942.1"/>
    <property type="molecule type" value="Genomic_DNA"/>
</dbReference>
<dbReference type="KEGG" id="vg:16513100"/>
<gene>
    <name evidence="3" type="ORF">pdul_cds_758</name>
</gene>
<feature type="compositionally biased region" description="Basic and acidic residues" evidence="2">
    <location>
        <begin position="41"/>
        <end position="69"/>
    </location>
</feature>
<evidence type="ECO:0000313" key="4">
    <source>
        <dbReference type="Proteomes" id="UP000201566"/>
    </source>
</evidence>
<feature type="region of interest" description="Disordered" evidence="2">
    <location>
        <begin position="1"/>
        <end position="79"/>
    </location>
</feature>
<dbReference type="InterPro" id="IPR035959">
    <property type="entry name" value="RutC-like_sf"/>
</dbReference>
<proteinExistence type="inferred from homology"/>
<evidence type="ECO:0000256" key="1">
    <source>
        <dbReference type="ARBA" id="ARBA00010552"/>
    </source>
</evidence>
<evidence type="ECO:0000313" key="3">
    <source>
        <dbReference type="EMBL" id="AGO82942.1"/>
    </source>
</evidence>
<organism evidence="3 4">
    <name type="scientific">Pandoravirus dulcis</name>
    <dbReference type="NCBI Taxonomy" id="1349409"/>
    <lineage>
        <taxon>Viruses</taxon>
        <taxon>Pandoravirus</taxon>
    </lineage>
</organism>
<evidence type="ECO:0000256" key="2">
    <source>
        <dbReference type="SAM" id="MobiDB-lite"/>
    </source>
</evidence>
<accession>S4VRN2</accession>
<feature type="compositionally biased region" description="Basic residues" evidence="2">
    <location>
        <begin position="1"/>
        <end position="11"/>
    </location>
</feature>
<name>S4VRN2_9VIRU</name>
<dbReference type="PANTHER" id="PTHR11803:SF58">
    <property type="entry name" value="PROTEIN HMF1-RELATED"/>
    <property type="match status" value="1"/>
</dbReference>